<dbReference type="Proteomes" id="UP000069272">
    <property type="component" value="Chromosome 2L"/>
</dbReference>
<reference evidence="2 3" key="1">
    <citation type="journal article" date="2017" name="G3 (Bethesda)">
        <title>The Physical Genome Mapping of Anopheles albimanus Corrected Scaffold Misassemblies and Identified Interarm Rearrangements in Genus Anopheles.</title>
        <authorList>
            <person name="Artemov G.N."/>
            <person name="Peery A.N."/>
            <person name="Jiang X."/>
            <person name="Tu Z."/>
            <person name="Stegniy V.N."/>
            <person name="Sharakhova M.V."/>
            <person name="Sharakhov I.V."/>
        </authorList>
    </citation>
    <scope>NUCLEOTIDE SEQUENCE [LARGE SCALE GENOMIC DNA]</scope>
    <source>
        <strain evidence="2 3">ALBI9_A</strain>
    </source>
</reference>
<accession>A0A182FZM6</accession>
<name>A0A182FZM6_ANOAL</name>
<organism evidence="2 3">
    <name type="scientific">Anopheles albimanus</name>
    <name type="common">New world malaria mosquito</name>
    <dbReference type="NCBI Taxonomy" id="7167"/>
    <lineage>
        <taxon>Eukaryota</taxon>
        <taxon>Metazoa</taxon>
        <taxon>Ecdysozoa</taxon>
        <taxon>Arthropoda</taxon>
        <taxon>Hexapoda</taxon>
        <taxon>Insecta</taxon>
        <taxon>Pterygota</taxon>
        <taxon>Neoptera</taxon>
        <taxon>Endopterygota</taxon>
        <taxon>Diptera</taxon>
        <taxon>Nematocera</taxon>
        <taxon>Culicoidea</taxon>
        <taxon>Culicidae</taxon>
        <taxon>Anophelinae</taxon>
        <taxon>Anopheles</taxon>
    </lineage>
</organism>
<protein>
    <submittedName>
        <fullName evidence="2">Uncharacterized protein</fullName>
    </submittedName>
</protein>
<feature type="compositionally biased region" description="Polar residues" evidence="1">
    <location>
        <begin position="38"/>
        <end position="49"/>
    </location>
</feature>
<evidence type="ECO:0000256" key="1">
    <source>
        <dbReference type="SAM" id="MobiDB-lite"/>
    </source>
</evidence>
<evidence type="ECO:0000313" key="3">
    <source>
        <dbReference type="Proteomes" id="UP000069272"/>
    </source>
</evidence>
<evidence type="ECO:0000313" key="2">
    <source>
        <dbReference type="EnsemblMetazoa" id="AALB015465-PA"/>
    </source>
</evidence>
<feature type="compositionally biased region" description="Polar residues" evidence="1">
    <location>
        <begin position="59"/>
        <end position="74"/>
    </location>
</feature>
<sequence>MCGDNASSAANEVSFCWGLTCRGLSTNSRKQTPCGQVAGSSAFNRSAHGTPTLKERNGTDVTSRSRASSLRTITSVSPRHCRTMSVICSSVVSVVKREKKSLLITLVERIALCRYGAFHHHS</sequence>
<feature type="region of interest" description="Disordered" evidence="1">
    <location>
        <begin position="38"/>
        <end position="74"/>
    </location>
</feature>
<dbReference type="VEuPathDB" id="VectorBase:AALB015465"/>
<dbReference type="EnsemblMetazoa" id="AALB015465-RA">
    <property type="protein sequence ID" value="AALB015465-PA"/>
    <property type="gene ID" value="AALB015465"/>
</dbReference>
<proteinExistence type="predicted"/>
<reference evidence="2" key="2">
    <citation type="submission" date="2022-08" db="UniProtKB">
        <authorList>
            <consortium name="EnsemblMetazoa"/>
        </authorList>
    </citation>
    <scope>IDENTIFICATION</scope>
    <source>
        <strain evidence="2">STECLA/ALBI9_A</strain>
    </source>
</reference>
<dbReference type="AlphaFoldDB" id="A0A182FZM6"/>
<keyword evidence="3" id="KW-1185">Reference proteome</keyword>